<accession>A0ABR2L361</accession>
<proteinExistence type="predicted"/>
<dbReference type="Proteomes" id="UP001470230">
    <property type="component" value="Unassembled WGS sequence"/>
</dbReference>
<evidence type="ECO:0000313" key="1">
    <source>
        <dbReference type="EMBL" id="KAK8897789.1"/>
    </source>
</evidence>
<reference evidence="1 2" key="1">
    <citation type="submission" date="2024-04" db="EMBL/GenBank/DDBJ databases">
        <title>Tritrichomonas musculus Genome.</title>
        <authorList>
            <person name="Alves-Ferreira E."/>
            <person name="Grigg M."/>
            <person name="Lorenzi H."/>
            <person name="Galac M."/>
        </authorList>
    </citation>
    <scope>NUCLEOTIDE SEQUENCE [LARGE SCALE GENOMIC DNA]</scope>
    <source>
        <strain evidence="1 2">EAF2021</strain>
    </source>
</reference>
<organism evidence="1 2">
    <name type="scientific">Tritrichomonas musculus</name>
    <dbReference type="NCBI Taxonomy" id="1915356"/>
    <lineage>
        <taxon>Eukaryota</taxon>
        <taxon>Metamonada</taxon>
        <taxon>Parabasalia</taxon>
        <taxon>Tritrichomonadida</taxon>
        <taxon>Tritrichomonadidae</taxon>
        <taxon>Tritrichomonas</taxon>
    </lineage>
</organism>
<comment type="caution">
    <text evidence="1">The sequence shown here is derived from an EMBL/GenBank/DDBJ whole genome shotgun (WGS) entry which is preliminary data.</text>
</comment>
<keyword evidence="2" id="KW-1185">Reference proteome</keyword>
<gene>
    <name evidence="1" type="ORF">M9Y10_000017</name>
</gene>
<dbReference type="EMBL" id="JAPFFF010000001">
    <property type="protein sequence ID" value="KAK8897789.1"/>
    <property type="molecule type" value="Genomic_DNA"/>
</dbReference>
<sequence length="105" mass="12197">MKAPRKTVKRPIFRHIIEIEKEENENAKESKDVKIIDNEKNEQILESFTTPPIEFDVQGPINPIISNDNLINDNISSLVDSYNDIFDITDNCFDFLFSVDFDSFI</sequence>
<name>A0ABR2L361_9EUKA</name>
<protein>
    <submittedName>
        <fullName evidence="1">Uncharacterized protein</fullName>
    </submittedName>
</protein>
<evidence type="ECO:0000313" key="2">
    <source>
        <dbReference type="Proteomes" id="UP001470230"/>
    </source>
</evidence>